<keyword evidence="3" id="KW-1185">Reference proteome</keyword>
<dbReference type="InterPro" id="IPR012337">
    <property type="entry name" value="RNaseH-like_sf"/>
</dbReference>
<protein>
    <recommendedName>
        <fullName evidence="1">RNase H type-1 domain-containing protein</fullName>
    </recommendedName>
</protein>
<dbReference type="Gene3D" id="3.30.420.10">
    <property type="entry name" value="Ribonuclease H-like superfamily/Ribonuclease H"/>
    <property type="match status" value="1"/>
</dbReference>
<dbReference type="GO" id="GO:0004523">
    <property type="term" value="F:RNA-DNA hybrid ribonuclease activity"/>
    <property type="evidence" value="ECO:0007669"/>
    <property type="project" value="InterPro"/>
</dbReference>
<evidence type="ECO:0000259" key="1">
    <source>
        <dbReference type="PROSITE" id="PS50879"/>
    </source>
</evidence>
<dbReference type="InterPro" id="IPR002156">
    <property type="entry name" value="RNaseH_domain"/>
</dbReference>
<proteinExistence type="predicted"/>
<gene>
    <name evidence="2" type="ORF">C1645_828959</name>
</gene>
<organism evidence="2 3">
    <name type="scientific">Glomus cerebriforme</name>
    <dbReference type="NCBI Taxonomy" id="658196"/>
    <lineage>
        <taxon>Eukaryota</taxon>
        <taxon>Fungi</taxon>
        <taxon>Fungi incertae sedis</taxon>
        <taxon>Mucoromycota</taxon>
        <taxon>Glomeromycotina</taxon>
        <taxon>Glomeromycetes</taxon>
        <taxon>Glomerales</taxon>
        <taxon>Glomeraceae</taxon>
        <taxon>Glomus</taxon>
    </lineage>
</organism>
<dbReference type="Proteomes" id="UP000265703">
    <property type="component" value="Unassembled WGS sequence"/>
</dbReference>
<dbReference type="PROSITE" id="PS50879">
    <property type="entry name" value="RNASE_H_1"/>
    <property type="match status" value="1"/>
</dbReference>
<dbReference type="GO" id="GO:0003676">
    <property type="term" value="F:nucleic acid binding"/>
    <property type="evidence" value="ECO:0007669"/>
    <property type="project" value="InterPro"/>
</dbReference>
<reference evidence="2 3" key="1">
    <citation type="submission" date="2018-06" db="EMBL/GenBank/DDBJ databases">
        <title>Comparative genomics reveals the genomic features of Rhizophagus irregularis, R. cerebriforme, R. diaphanum and Gigaspora rosea, and their symbiotic lifestyle signature.</title>
        <authorList>
            <person name="Morin E."/>
            <person name="San Clemente H."/>
            <person name="Chen E.C.H."/>
            <person name="De La Providencia I."/>
            <person name="Hainaut M."/>
            <person name="Kuo A."/>
            <person name="Kohler A."/>
            <person name="Murat C."/>
            <person name="Tang N."/>
            <person name="Roy S."/>
            <person name="Loubradou J."/>
            <person name="Henrissat B."/>
            <person name="Grigoriev I.V."/>
            <person name="Corradi N."/>
            <person name="Roux C."/>
            <person name="Martin F.M."/>
        </authorList>
    </citation>
    <scope>NUCLEOTIDE SEQUENCE [LARGE SCALE GENOMIC DNA]</scope>
    <source>
        <strain evidence="2 3">DAOM 227022</strain>
    </source>
</reference>
<sequence>MIDIYTDSQSLIDMFNTKLSITFSKVKAHSGNKFNEKVDKLISTAYGDLNLMINLKTDNMENLLVIPRWKNITIDKNIRSFIKSLSNTQGFEQFFNQNRNSKKNERKEYIQECDQHAKY</sequence>
<dbReference type="OrthoDB" id="2348121at2759"/>
<comment type="caution">
    <text evidence="2">The sequence shown here is derived from an EMBL/GenBank/DDBJ whole genome shotgun (WGS) entry which is preliminary data.</text>
</comment>
<dbReference type="AlphaFoldDB" id="A0A397SLW3"/>
<dbReference type="EMBL" id="QKYT01000352">
    <property type="protein sequence ID" value="RIA86642.1"/>
    <property type="molecule type" value="Genomic_DNA"/>
</dbReference>
<accession>A0A397SLW3</accession>
<dbReference type="SUPFAM" id="SSF53098">
    <property type="entry name" value="Ribonuclease H-like"/>
    <property type="match status" value="1"/>
</dbReference>
<name>A0A397SLW3_9GLOM</name>
<dbReference type="InterPro" id="IPR036397">
    <property type="entry name" value="RNaseH_sf"/>
</dbReference>
<evidence type="ECO:0000313" key="3">
    <source>
        <dbReference type="Proteomes" id="UP000265703"/>
    </source>
</evidence>
<feature type="domain" description="RNase H type-1" evidence="1">
    <location>
        <begin position="1"/>
        <end position="47"/>
    </location>
</feature>
<evidence type="ECO:0000313" key="2">
    <source>
        <dbReference type="EMBL" id="RIA86642.1"/>
    </source>
</evidence>